<proteinExistence type="inferred from homology"/>
<evidence type="ECO:0000256" key="2">
    <source>
        <dbReference type="ARBA" id="ARBA00022694"/>
    </source>
</evidence>
<dbReference type="GO" id="GO:0016765">
    <property type="term" value="F:transferase activity, transferring alkyl or aryl (other than methyl) groups"/>
    <property type="evidence" value="ECO:0007669"/>
    <property type="project" value="UniProtKB-UniRule"/>
</dbReference>
<keyword evidence="5" id="KW-1185">Reference proteome</keyword>
<keyword evidence="1 3" id="KW-0808">Transferase</keyword>
<organism evidence="4 5">
    <name type="scientific">Aliidiomarina minuta</name>
    <dbReference type="NCBI Taxonomy" id="880057"/>
    <lineage>
        <taxon>Bacteria</taxon>
        <taxon>Pseudomonadati</taxon>
        <taxon>Pseudomonadota</taxon>
        <taxon>Gammaproteobacteria</taxon>
        <taxon>Alteromonadales</taxon>
        <taxon>Idiomarinaceae</taxon>
        <taxon>Aliidiomarina</taxon>
    </lineage>
</organism>
<comment type="function">
    <text evidence="3">Catalyzes carboxymethyl transfer from carboxy-S-adenosyl-L-methionine (Cx-SAM) to 5-hydroxyuridine (ho5U) to form 5-carboxymethoxyuridine (cmo5U) at position 34 in tRNAs.</text>
</comment>
<comment type="caution">
    <text evidence="4">The sequence shown here is derived from an EMBL/GenBank/DDBJ whole genome shotgun (WGS) entry which is preliminary data.</text>
</comment>
<evidence type="ECO:0000256" key="1">
    <source>
        <dbReference type="ARBA" id="ARBA00022679"/>
    </source>
</evidence>
<feature type="binding site" evidence="3">
    <location>
        <begin position="184"/>
        <end position="185"/>
    </location>
    <ligand>
        <name>carboxy-S-adenosyl-L-methionine</name>
        <dbReference type="ChEBI" id="CHEBI:134278"/>
    </ligand>
</feature>
<protein>
    <recommendedName>
        <fullName evidence="3">tRNA U34 carboxymethyltransferase</fullName>
        <ecNumber evidence="3">2.5.1.-</ecNumber>
    </recommendedName>
</protein>
<accession>A0A432W8E7</accession>
<dbReference type="NCBIfam" id="NF011650">
    <property type="entry name" value="PRK15068.1"/>
    <property type="match status" value="1"/>
</dbReference>
<name>A0A432W8E7_9GAMM</name>
<evidence type="ECO:0000256" key="3">
    <source>
        <dbReference type="HAMAP-Rule" id="MF_01590"/>
    </source>
</evidence>
<dbReference type="AlphaFoldDB" id="A0A432W8E7"/>
<dbReference type="PANTHER" id="PTHR43464:SF95">
    <property type="entry name" value="TRNA U34 CARBOXYMETHYLTRANSFERASE"/>
    <property type="match status" value="1"/>
</dbReference>
<feature type="binding site" evidence="3">
    <location>
        <position position="92"/>
    </location>
    <ligand>
        <name>carboxy-S-adenosyl-L-methionine</name>
        <dbReference type="ChEBI" id="CHEBI:134278"/>
    </ligand>
</feature>
<gene>
    <name evidence="3 4" type="primary">cmoB</name>
    <name evidence="4" type="ORF">CWE09_06445</name>
</gene>
<feature type="binding site" evidence="3">
    <location>
        <position position="318"/>
    </location>
    <ligand>
        <name>carboxy-S-adenosyl-L-methionine</name>
        <dbReference type="ChEBI" id="CHEBI:134278"/>
    </ligand>
</feature>
<dbReference type="GO" id="GO:0002098">
    <property type="term" value="P:tRNA wobble uridine modification"/>
    <property type="evidence" value="ECO:0007669"/>
    <property type="project" value="InterPro"/>
</dbReference>
<feature type="binding site" evidence="3">
    <location>
        <begin position="153"/>
        <end position="155"/>
    </location>
    <ligand>
        <name>carboxy-S-adenosyl-L-methionine</name>
        <dbReference type="ChEBI" id="CHEBI:134278"/>
    </ligand>
</feature>
<evidence type="ECO:0000313" key="4">
    <source>
        <dbReference type="EMBL" id="RUO26345.1"/>
    </source>
</evidence>
<dbReference type="OrthoDB" id="9773188at2"/>
<evidence type="ECO:0000313" key="5">
    <source>
        <dbReference type="Proteomes" id="UP000288293"/>
    </source>
</evidence>
<feature type="binding site" evidence="3">
    <location>
        <position position="199"/>
    </location>
    <ligand>
        <name>carboxy-S-adenosyl-L-methionine</name>
        <dbReference type="ChEBI" id="CHEBI:134278"/>
    </ligand>
</feature>
<dbReference type="GO" id="GO:0008168">
    <property type="term" value="F:methyltransferase activity"/>
    <property type="evidence" value="ECO:0007669"/>
    <property type="project" value="TreeGrafter"/>
</dbReference>
<comment type="catalytic activity">
    <reaction evidence="3">
        <text>carboxy-S-adenosyl-L-methionine + 5-hydroxyuridine(34) in tRNA = 5-carboxymethoxyuridine(34) in tRNA + S-adenosyl-L-homocysteine + H(+)</text>
        <dbReference type="Rhea" id="RHEA:52848"/>
        <dbReference type="Rhea" id="RHEA-COMP:13381"/>
        <dbReference type="Rhea" id="RHEA-COMP:13383"/>
        <dbReference type="ChEBI" id="CHEBI:15378"/>
        <dbReference type="ChEBI" id="CHEBI:57856"/>
        <dbReference type="ChEBI" id="CHEBI:134278"/>
        <dbReference type="ChEBI" id="CHEBI:136877"/>
        <dbReference type="ChEBI" id="CHEBI:136879"/>
    </reaction>
</comment>
<reference evidence="4 5" key="1">
    <citation type="journal article" date="2011" name="Front. Microbiol.">
        <title>Genomic signatures of strain selection and enhancement in Bacillus atrophaeus var. globigii, a historical biowarfare simulant.</title>
        <authorList>
            <person name="Gibbons H.S."/>
            <person name="Broomall S.M."/>
            <person name="McNew L.A."/>
            <person name="Daligault H."/>
            <person name="Chapman C."/>
            <person name="Bruce D."/>
            <person name="Karavis M."/>
            <person name="Krepps M."/>
            <person name="McGregor P.A."/>
            <person name="Hong C."/>
            <person name="Park K.H."/>
            <person name="Akmal A."/>
            <person name="Feldman A."/>
            <person name="Lin J.S."/>
            <person name="Chang W.E."/>
            <person name="Higgs B.W."/>
            <person name="Demirev P."/>
            <person name="Lindquist J."/>
            <person name="Liem A."/>
            <person name="Fochler E."/>
            <person name="Read T.D."/>
            <person name="Tapia R."/>
            <person name="Johnson S."/>
            <person name="Bishop-Lilly K.A."/>
            <person name="Detter C."/>
            <person name="Han C."/>
            <person name="Sozhamannan S."/>
            <person name="Rosenzweig C.N."/>
            <person name="Skowronski E.W."/>
        </authorList>
    </citation>
    <scope>NUCLEOTIDE SEQUENCE [LARGE SCALE GENOMIC DNA]</scope>
    <source>
        <strain evidence="4 5">MLST1</strain>
    </source>
</reference>
<feature type="binding site" evidence="3">
    <location>
        <position position="203"/>
    </location>
    <ligand>
        <name>carboxy-S-adenosyl-L-methionine</name>
        <dbReference type="ChEBI" id="CHEBI:134278"/>
    </ligand>
</feature>
<feature type="binding site" evidence="3">
    <location>
        <position position="106"/>
    </location>
    <ligand>
        <name>carboxy-S-adenosyl-L-methionine</name>
        <dbReference type="ChEBI" id="CHEBI:134278"/>
    </ligand>
</feature>
<dbReference type="InterPro" id="IPR029063">
    <property type="entry name" value="SAM-dependent_MTases_sf"/>
</dbReference>
<keyword evidence="2 3" id="KW-0819">tRNA processing</keyword>
<dbReference type="PANTHER" id="PTHR43464">
    <property type="entry name" value="METHYLTRANSFERASE"/>
    <property type="match status" value="1"/>
</dbReference>
<dbReference type="EMBL" id="PIPL01000001">
    <property type="protein sequence ID" value="RUO26345.1"/>
    <property type="molecule type" value="Genomic_DNA"/>
</dbReference>
<sequence>MVIDYHPFLARLALSPARHWLRSLPADLHQWQQSNLHGDFADWMKVLKLLPDVKSTACDIENKVQFGQASDIDSGQKARLEALLKKFKPWRKGPFELFGTHIDTEWRSDWKWQRVLPHLDDLSGRQVLDIGCGSGYHLWRMKGAGADLVVGIDPSQLFVVQFKALQKYAPPDIAKDVELLPIGVDQLPELGCFDTVFSMGVLYHRRSPIDFLHQCRAQLRSGGQLVLETLVVDGDEQQVLMPEGRYAQMRNVWYLPSIPALSLWMRRCGFIDIKIVDINATTTAEQRTTEWMENKSLEDFLDPNDNNKTIEGYQAPKRAVLTARRP</sequence>
<comment type="subunit">
    <text evidence="3">Homotetramer.</text>
</comment>
<dbReference type="EC" id="2.5.1.-" evidence="3"/>
<dbReference type="NCBIfam" id="TIGR00452">
    <property type="entry name" value="tRNA 5-methoxyuridine(34)/uridine 5-oxyacetic acid(34) synthase CmoB"/>
    <property type="match status" value="1"/>
</dbReference>
<dbReference type="CDD" id="cd02440">
    <property type="entry name" value="AdoMet_MTases"/>
    <property type="match status" value="1"/>
</dbReference>
<dbReference type="SUPFAM" id="SSF53335">
    <property type="entry name" value="S-adenosyl-L-methionine-dependent methyltransferases"/>
    <property type="match status" value="1"/>
</dbReference>
<dbReference type="InterPro" id="IPR027555">
    <property type="entry name" value="Mo5U34_MeTrfas-like"/>
</dbReference>
<dbReference type="HAMAP" id="MF_01590">
    <property type="entry name" value="tRNA_carboxymethyltr_CmoB"/>
    <property type="match status" value="1"/>
</dbReference>
<dbReference type="Gene3D" id="3.40.50.150">
    <property type="entry name" value="Vaccinia Virus protein VP39"/>
    <property type="match status" value="1"/>
</dbReference>
<dbReference type="Proteomes" id="UP000288293">
    <property type="component" value="Unassembled WGS sequence"/>
</dbReference>
<feature type="binding site" evidence="3">
    <location>
        <position position="111"/>
    </location>
    <ligand>
        <name>carboxy-S-adenosyl-L-methionine</name>
        <dbReference type="ChEBI" id="CHEBI:134278"/>
    </ligand>
</feature>
<feature type="binding site" evidence="3">
    <location>
        <position position="131"/>
    </location>
    <ligand>
        <name>carboxy-S-adenosyl-L-methionine</name>
        <dbReference type="ChEBI" id="CHEBI:134278"/>
    </ligand>
</feature>
<comment type="similarity">
    <text evidence="3">Belongs to the class I-like SAM-binding methyltransferase superfamily. CmoB family.</text>
</comment>
<dbReference type="InterPro" id="IPR010017">
    <property type="entry name" value="CmoB"/>
</dbReference>
<dbReference type="Pfam" id="PF08003">
    <property type="entry name" value="Methyltransf_9"/>
    <property type="match status" value="1"/>
</dbReference>